<dbReference type="PANTHER" id="PTHR38139:SF1">
    <property type="entry name" value="NUCLEOSIDE TRANSPORTER_FEOB GTPASE GATE DOMAIN-CONTAINING PROTEIN"/>
    <property type="match status" value="1"/>
</dbReference>
<keyword evidence="1" id="KW-1133">Transmembrane helix</keyword>
<gene>
    <name evidence="2" type="ORF">SAMN04487931_11012</name>
</gene>
<feature type="transmembrane region" description="Helical" evidence="1">
    <location>
        <begin position="122"/>
        <end position="146"/>
    </location>
</feature>
<dbReference type="Proteomes" id="UP000199608">
    <property type="component" value="Unassembled WGS sequence"/>
</dbReference>
<organism evidence="2 3">
    <name type="scientific">Desulfobacula phenolica</name>
    <dbReference type="NCBI Taxonomy" id="90732"/>
    <lineage>
        <taxon>Bacteria</taxon>
        <taxon>Pseudomonadati</taxon>
        <taxon>Thermodesulfobacteriota</taxon>
        <taxon>Desulfobacteria</taxon>
        <taxon>Desulfobacterales</taxon>
        <taxon>Desulfobacteraceae</taxon>
        <taxon>Desulfobacula</taxon>
    </lineage>
</organism>
<feature type="transmembrane region" description="Helical" evidence="1">
    <location>
        <begin position="41"/>
        <end position="62"/>
    </location>
</feature>
<feature type="transmembrane region" description="Helical" evidence="1">
    <location>
        <begin position="152"/>
        <end position="177"/>
    </location>
</feature>
<keyword evidence="1" id="KW-0812">Transmembrane</keyword>
<evidence type="ECO:0000256" key="1">
    <source>
        <dbReference type="SAM" id="Phobius"/>
    </source>
</evidence>
<dbReference type="InterPro" id="IPR038880">
    <property type="entry name" value="MJ0871-like"/>
</dbReference>
<feature type="transmembrane region" description="Helical" evidence="1">
    <location>
        <begin position="90"/>
        <end position="110"/>
    </location>
</feature>
<feature type="transmembrane region" description="Helical" evidence="1">
    <location>
        <begin position="297"/>
        <end position="314"/>
    </location>
</feature>
<sequence>MKQGDVKYKRLGISVCFTLVCLIFSLNYFDTVSLSICLKKLGIPLFRLLSFIVIGLLAGQLIESLGWTRHVAVLARPFFRFSNLGNQCSAAFTTAFISGATANAMLLDFYEDKKISKIQLFLSNYINQFPAFFLHLPTTVFIVLPLTGYAGALYFIITFMATLLRTICFLVFGRLYLKPHKNFQSEQMHSGSLEKQNNKTNKKEIRSILKSIRTKLPGRIINIVVWVLPIYTLVFILNINGFFDYLNQALAGVVTVNIMPVESLSVVILSFAAEFTSGFAAAGALMDAGVISVKQTVIALLLGNVLAFPIRALRHQLPRYMGIFSPKMGLQLLLSGQVFRVLSIVLMGTLYYMVA</sequence>
<feature type="transmembrane region" description="Helical" evidence="1">
    <location>
        <begin position="12"/>
        <end position="29"/>
    </location>
</feature>
<evidence type="ECO:0008006" key="4">
    <source>
        <dbReference type="Google" id="ProtNLM"/>
    </source>
</evidence>
<dbReference type="RefSeq" id="WP_092236212.1">
    <property type="nucleotide sequence ID" value="NZ_FNLL01000010.1"/>
</dbReference>
<keyword evidence="1" id="KW-0472">Membrane</keyword>
<accession>A0A1H2IZ34</accession>
<feature type="transmembrane region" description="Helical" evidence="1">
    <location>
        <begin position="334"/>
        <end position="354"/>
    </location>
</feature>
<feature type="transmembrane region" description="Helical" evidence="1">
    <location>
        <begin position="220"/>
        <end position="243"/>
    </location>
</feature>
<proteinExistence type="predicted"/>
<protein>
    <recommendedName>
        <fullName evidence="4">Nucleoside recognition</fullName>
    </recommendedName>
</protein>
<dbReference type="EMBL" id="FNLL01000010">
    <property type="protein sequence ID" value="SDU49185.1"/>
    <property type="molecule type" value="Genomic_DNA"/>
</dbReference>
<dbReference type="PANTHER" id="PTHR38139">
    <property type="entry name" value="GATE DOMAIN-CONTAINING PROTEIN"/>
    <property type="match status" value="1"/>
</dbReference>
<dbReference type="AlphaFoldDB" id="A0A1H2IZ34"/>
<name>A0A1H2IZ34_9BACT</name>
<keyword evidence="3" id="KW-1185">Reference proteome</keyword>
<evidence type="ECO:0000313" key="2">
    <source>
        <dbReference type="EMBL" id="SDU49185.1"/>
    </source>
</evidence>
<reference evidence="3" key="1">
    <citation type="submission" date="2016-10" db="EMBL/GenBank/DDBJ databases">
        <authorList>
            <person name="Varghese N."/>
            <person name="Submissions S."/>
        </authorList>
    </citation>
    <scope>NUCLEOTIDE SEQUENCE [LARGE SCALE GENOMIC DNA]</scope>
    <source>
        <strain evidence="3">DSM 3384</strain>
    </source>
</reference>
<evidence type="ECO:0000313" key="3">
    <source>
        <dbReference type="Proteomes" id="UP000199608"/>
    </source>
</evidence>